<dbReference type="InterPro" id="IPR008554">
    <property type="entry name" value="Glutaredoxin-like"/>
</dbReference>
<evidence type="ECO:0000313" key="2">
    <source>
        <dbReference type="EMBL" id="KAK6516346.1"/>
    </source>
</evidence>
<protein>
    <recommendedName>
        <fullName evidence="1">Glutaredoxin-like protein</fullName>
    </recommendedName>
</protein>
<dbReference type="Proteomes" id="UP001307849">
    <property type="component" value="Unassembled WGS sequence"/>
</dbReference>
<name>A0AAN8S0G2_9PEZI</name>
<dbReference type="InterPro" id="IPR036249">
    <property type="entry name" value="Thioredoxin-like_sf"/>
</dbReference>
<evidence type="ECO:0000313" key="3">
    <source>
        <dbReference type="Proteomes" id="UP001307849"/>
    </source>
</evidence>
<evidence type="ECO:0000256" key="1">
    <source>
        <dbReference type="RuleBase" id="RU363082"/>
    </source>
</evidence>
<dbReference type="EMBL" id="JAVHJM010000003">
    <property type="protein sequence ID" value="KAK6516346.1"/>
    <property type="molecule type" value="Genomic_DNA"/>
</dbReference>
<keyword evidence="1" id="KW-0249">Electron transport</keyword>
<dbReference type="PANTHER" id="PTHR33558:SF1">
    <property type="entry name" value="GLUTAREDOXIN-LIKE PROTEIN C5ORF63 HOMOLOG"/>
    <property type="match status" value="1"/>
</dbReference>
<dbReference type="InterPro" id="IPR052565">
    <property type="entry name" value="Glutaredoxin-like_YDR286C"/>
</dbReference>
<dbReference type="AlphaFoldDB" id="A0AAN8S0G2"/>
<comment type="caution">
    <text evidence="2">The sequence shown here is derived from an EMBL/GenBank/DDBJ whole genome shotgun (WGS) entry which is preliminary data.</text>
</comment>
<comment type="similarity">
    <text evidence="1">Belongs to the glutaredoxin family.</text>
</comment>
<dbReference type="Gene3D" id="3.40.30.10">
    <property type="entry name" value="Glutaredoxin"/>
    <property type="match status" value="1"/>
</dbReference>
<reference evidence="2 3" key="1">
    <citation type="submission" date="2019-10" db="EMBL/GenBank/DDBJ databases">
        <authorList>
            <person name="Palmer J.M."/>
        </authorList>
    </citation>
    <scope>NUCLEOTIDE SEQUENCE [LARGE SCALE GENOMIC DNA]</scope>
    <source>
        <strain evidence="2 3">TWF506</strain>
    </source>
</reference>
<gene>
    <name evidence="2" type="ORF">TWF506_006255</name>
</gene>
<sequence length="115" mass="13246">MPPKIPWNLLRLTLFTKKDCSLCQTAGLNAAGWRLVETQNQAQYKSIDIFEPGNGKWHDAYVFDVPVLHIENEKEPSKILKLMHRFTQDEIDAKVRELGFGYPSPMSIKEAREES</sequence>
<dbReference type="SUPFAM" id="SSF52833">
    <property type="entry name" value="Thioredoxin-like"/>
    <property type="match status" value="1"/>
</dbReference>
<keyword evidence="1" id="KW-0813">Transport</keyword>
<dbReference type="PANTHER" id="PTHR33558">
    <property type="entry name" value="GLUTAREDOXIN-LIKE PROTEIN C5ORF63 HOMOLOG"/>
    <property type="match status" value="1"/>
</dbReference>
<keyword evidence="3" id="KW-1185">Reference proteome</keyword>
<accession>A0AAN8S0G2</accession>
<dbReference type="Pfam" id="PF05768">
    <property type="entry name" value="Glrx-like"/>
    <property type="match status" value="1"/>
</dbReference>
<proteinExistence type="inferred from homology"/>
<organism evidence="2 3">
    <name type="scientific">Arthrobotrys conoides</name>
    <dbReference type="NCBI Taxonomy" id="74498"/>
    <lineage>
        <taxon>Eukaryota</taxon>
        <taxon>Fungi</taxon>
        <taxon>Dikarya</taxon>
        <taxon>Ascomycota</taxon>
        <taxon>Pezizomycotina</taxon>
        <taxon>Orbiliomycetes</taxon>
        <taxon>Orbiliales</taxon>
        <taxon>Orbiliaceae</taxon>
        <taxon>Arthrobotrys</taxon>
    </lineage>
</organism>